<comment type="caution">
    <text evidence="2">The sequence shown here is derived from an EMBL/GenBank/DDBJ whole genome shotgun (WGS) entry which is preliminary data.</text>
</comment>
<gene>
    <name evidence="2" type="ORF">BaRGS_00026889</name>
</gene>
<reference evidence="2 3" key="1">
    <citation type="journal article" date="2023" name="Sci. Data">
        <title>Genome assembly of the Korean intertidal mud-creeper Batillaria attramentaria.</title>
        <authorList>
            <person name="Patra A.K."/>
            <person name="Ho P.T."/>
            <person name="Jun S."/>
            <person name="Lee S.J."/>
            <person name="Kim Y."/>
            <person name="Won Y.J."/>
        </authorList>
    </citation>
    <scope>NUCLEOTIDE SEQUENCE [LARGE SCALE GENOMIC DNA]</scope>
    <source>
        <strain evidence="2">Wonlab-2016</strain>
    </source>
</reference>
<protein>
    <submittedName>
        <fullName evidence="2">Uncharacterized protein</fullName>
    </submittedName>
</protein>
<feature type="compositionally biased region" description="Basic and acidic residues" evidence="1">
    <location>
        <begin position="56"/>
        <end position="78"/>
    </location>
</feature>
<evidence type="ECO:0000313" key="3">
    <source>
        <dbReference type="Proteomes" id="UP001519460"/>
    </source>
</evidence>
<dbReference type="Proteomes" id="UP001519460">
    <property type="component" value="Unassembled WGS sequence"/>
</dbReference>
<accession>A0ABD0K467</accession>
<feature type="region of interest" description="Disordered" evidence="1">
    <location>
        <begin position="40"/>
        <end position="78"/>
    </location>
</feature>
<keyword evidence="3" id="KW-1185">Reference proteome</keyword>
<proteinExistence type="predicted"/>
<evidence type="ECO:0000256" key="1">
    <source>
        <dbReference type="SAM" id="MobiDB-lite"/>
    </source>
</evidence>
<dbReference type="AlphaFoldDB" id="A0ABD0K467"/>
<sequence>MSAFEYKTVRRIQDLTHTHAATNPRPSHAQAIRDACLASRHFPRATEPSTIPTADPPEHDDMAPNEDGRFYASHDSRY</sequence>
<name>A0ABD0K467_9CAEN</name>
<organism evidence="2 3">
    <name type="scientific">Batillaria attramentaria</name>
    <dbReference type="NCBI Taxonomy" id="370345"/>
    <lineage>
        <taxon>Eukaryota</taxon>
        <taxon>Metazoa</taxon>
        <taxon>Spiralia</taxon>
        <taxon>Lophotrochozoa</taxon>
        <taxon>Mollusca</taxon>
        <taxon>Gastropoda</taxon>
        <taxon>Caenogastropoda</taxon>
        <taxon>Sorbeoconcha</taxon>
        <taxon>Cerithioidea</taxon>
        <taxon>Batillariidae</taxon>
        <taxon>Batillaria</taxon>
    </lineage>
</organism>
<dbReference type="EMBL" id="JACVVK020000255">
    <property type="protein sequence ID" value="KAK7481863.1"/>
    <property type="molecule type" value="Genomic_DNA"/>
</dbReference>
<evidence type="ECO:0000313" key="2">
    <source>
        <dbReference type="EMBL" id="KAK7481863.1"/>
    </source>
</evidence>